<dbReference type="InterPro" id="IPR036388">
    <property type="entry name" value="WH-like_DNA-bd_sf"/>
</dbReference>
<keyword evidence="2" id="KW-1003">Cell membrane</keyword>
<comment type="subcellular location">
    <subcellularLocation>
        <location evidence="1">Cell membrane</location>
        <topology evidence="1">Multi-pass membrane protein</topology>
    </subcellularLocation>
</comment>
<evidence type="ECO:0000256" key="1">
    <source>
        <dbReference type="ARBA" id="ARBA00004651"/>
    </source>
</evidence>
<feature type="transmembrane region" description="Helical" evidence="6">
    <location>
        <begin position="37"/>
        <end position="56"/>
    </location>
</feature>
<evidence type="ECO:0000313" key="7">
    <source>
        <dbReference type="EMBL" id="RZO73237.1"/>
    </source>
</evidence>
<feature type="transmembrane region" description="Helical" evidence="6">
    <location>
        <begin position="215"/>
        <end position="238"/>
    </location>
</feature>
<accession>A0A520RSP5</accession>
<comment type="caution">
    <text evidence="7">The sequence shown here is derived from an EMBL/GenBank/DDBJ whole genome shotgun (WGS) entry which is preliminary data.</text>
</comment>
<dbReference type="InterPro" id="IPR017039">
    <property type="entry name" value="Virul_fac_BrkB"/>
</dbReference>
<keyword evidence="5 6" id="KW-0472">Membrane</keyword>
<evidence type="ECO:0000256" key="5">
    <source>
        <dbReference type="ARBA" id="ARBA00023136"/>
    </source>
</evidence>
<dbReference type="InterPro" id="IPR036390">
    <property type="entry name" value="WH_DNA-bd_sf"/>
</dbReference>
<dbReference type="NCBIfam" id="TIGR00765">
    <property type="entry name" value="yihY_not_rbn"/>
    <property type="match status" value="1"/>
</dbReference>
<dbReference type="AlphaFoldDB" id="A0A520RSP5"/>
<dbReference type="Pfam" id="PF03631">
    <property type="entry name" value="Virul_fac_BrkB"/>
    <property type="match status" value="1"/>
</dbReference>
<reference evidence="7 8" key="1">
    <citation type="submission" date="2019-02" db="EMBL/GenBank/DDBJ databases">
        <title>Prokaryotic population dynamics and viral predation in marine succession experiment using metagenomics: the confinement effect.</title>
        <authorList>
            <person name="Haro-Moreno J.M."/>
            <person name="Rodriguez-Valera F."/>
            <person name="Lopez-Perez M."/>
        </authorList>
    </citation>
    <scope>NUCLEOTIDE SEQUENCE [LARGE SCALE GENOMIC DNA]</scope>
    <source>
        <strain evidence="7">MED-G158</strain>
    </source>
</reference>
<name>A0A520RSP5_9GAMM</name>
<evidence type="ECO:0000256" key="6">
    <source>
        <dbReference type="SAM" id="Phobius"/>
    </source>
</evidence>
<evidence type="ECO:0000256" key="2">
    <source>
        <dbReference type="ARBA" id="ARBA00022475"/>
    </source>
</evidence>
<evidence type="ECO:0000256" key="3">
    <source>
        <dbReference type="ARBA" id="ARBA00022692"/>
    </source>
</evidence>
<dbReference type="Proteomes" id="UP000320404">
    <property type="component" value="Unassembled WGS sequence"/>
</dbReference>
<organism evidence="7 8">
    <name type="scientific">OM182 bacterium</name>
    <dbReference type="NCBI Taxonomy" id="2510334"/>
    <lineage>
        <taxon>Bacteria</taxon>
        <taxon>Pseudomonadati</taxon>
        <taxon>Pseudomonadota</taxon>
        <taxon>Gammaproteobacteria</taxon>
        <taxon>OMG group</taxon>
        <taxon>OM182 clade</taxon>
    </lineage>
</organism>
<dbReference type="EMBL" id="SHAH01000131">
    <property type="protein sequence ID" value="RZO73237.1"/>
    <property type="molecule type" value="Genomic_DNA"/>
</dbReference>
<dbReference type="GO" id="GO:0005886">
    <property type="term" value="C:plasma membrane"/>
    <property type="evidence" value="ECO:0007669"/>
    <property type="project" value="UniProtKB-SubCell"/>
</dbReference>
<sequence length="423" mass="46999">MQSQPLWKRFLIRTSQIIVAVVRDLTQEQLSLRAMSLVFTTVIGFFPLFALTFAVLKSLGVHNAMEPTLLTLLQPLGERSAELTTQILSYVDNLQVELIGITSVGILLYIVLDMMRKIESSFNYIWAVEKGRSWSNRVSEYLFAVIVSPLLLFMSISLTSYINTNFFETLLQNLMFGGMLIEAAAFTASILLMSLAFAFAYSFLPNTKVQFSSAFIGGLVTTIIWKLMGSVFQGLFVASAKENIYLAFASAIAVMFFIYIGWLVALVGSSIAYYHQNPAKTRSGRTKLALSIAQKEQISLAVALTIISGFRDNEAPLTESELAEKLHASTNLVEEALEALEQIGLIAATSHQPPRYLPTHSVEDCTIVDIWRALRHCNKDKLALAHDSPGLRQIRSFQDDLTAAIERDCGKRKFIDLDSKPAG</sequence>
<feature type="transmembrane region" description="Helical" evidence="6">
    <location>
        <begin position="141"/>
        <end position="162"/>
    </location>
</feature>
<dbReference type="PANTHER" id="PTHR30213:SF0">
    <property type="entry name" value="UPF0761 MEMBRANE PROTEIN YIHY"/>
    <property type="match status" value="1"/>
</dbReference>
<dbReference type="PANTHER" id="PTHR30213">
    <property type="entry name" value="INNER MEMBRANE PROTEIN YHJD"/>
    <property type="match status" value="1"/>
</dbReference>
<feature type="transmembrane region" description="Helical" evidence="6">
    <location>
        <begin position="244"/>
        <end position="274"/>
    </location>
</feature>
<keyword evidence="4 6" id="KW-1133">Transmembrane helix</keyword>
<gene>
    <name evidence="7" type="ORF">EVA69_06800</name>
</gene>
<proteinExistence type="predicted"/>
<dbReference type="SUPFAM" id="SSF46785">
    <property type="entry name" value="Winged helix' DNA-binding domain"/>
    <property type="match status" value="1"/>
</dbReference>
<feature type="transmembrane region" description="Helical" evidence="6">
    <location>
        <begin position="94"/>
        <end position="112"/>
    </location>
</feature>
<feature type="transmembrane region" description="Helical" evidence="6">
    <location>
        <begin position="174"/>
        <end position="203"/>
    </location>
</feature>
<dbReference type="Gene3D" id="1.10.10.10">
    <property type="entry name" value="Winged helix-like DNA-binding domain superfamily/Winged helix DNA-binding domain"/>
    <property type="match status" value="1"/>
</dbReference>
<evidence type="ECO:0000256" key="4">
    <source>
        <dbReference type="ARBA" id="ARBA00022989"/>
    </source>
</evidence>
<protein>
    <submittedName>
        <fullName evidence="7">YihY family inner membrane protein</fullName>
    </submittedName>
</protein>
<keyword evidence="3 6" id="KW-0812">Transmembrane</keyword>
<evidence type="ECO:0000313" key="8">
    <source>
        <dbReference type="Proteomes" id="UP000320404"/>
    </source>
</evidence>